<dbReference type="InterPro" id="IPR009003">
    <property type="entry name" value="Peptidase_S1_PA"/>
</dbReference>
<dbReference type="Pfam" id="PF00089">
    <property type="entry name" value="Trypsin"/>
    <property type="match status" value="1"/>
</dbReference>
<feature type="domain" description="Peptidase S1" evidence="6">
    <location>
        <begin position="124"/>
        <end position="367"/>
    </location>
</feature>
<dbReference type="AlphaFoldDB" id="A0A1B6D4D7"/>
<organism evidence="7">
    <name type="scientific">Clastoptera arizonana</name>
    <name type="common">Arizona spittle bug</name>
    <dbReference type="NCBI Taxonomy" id="38151"/>
    <lineage>
        <taxon>Eukaryota</taxon>
        <taxon>Metazoa</taxon>
        <taxon>Ecdysozoa</taxon>
        <taxon>Arthropoda</taxon>
        <taxon>Hexapoda</taxon>
        <taxon>Insecta</taxon>
        <taxon>Pterygota</taxon>
        <taxon>Neoptera</taxon>
        <taxon>Paraneoptera</taxon>
        <taxon>Hemiptera</taxon>
        <taxon>Auchenorrhyncha</taxon>
        <taxon>Cercopoidea</taxon>
        <taxon>Clastopteridae</taxon>
        <taxon>Clastoptera</taxon>
    </lineage>
</organism>
<proteinExistence type="inferred from homology"/>
<sequence>MIFYIYAFLCEQISCRISRIKILLFICCFSYVFSFKISIDKCLTVDGEAGICRPKEQCFAKIKTDVGSCKQTKYVCCPTSGKSHRNCLKYAEAVYQSSDSEIVISVKRKTKKVSQCGISMVPLIIGGEKVKSKEFPHMALIGYGKTQQTRAWMCGGSLISPNYVLTAAHCLDGGSKGPARWVRLGILNMKNLSNALGAQEIEVEKRIFHPHYKLKMNDIALLKLKTNANITQYVRPACLDDTGLIKEKSAIATGWGRTSFDSVEQNEYLLKVQLDIIDKSTCSAVFQPSLYMPNGLEDSMMCAGVLSGGKDTCNGDSGGPLQTFSDIYCMYRIIGVTSNGKFCGFANSPAIYSRVFSFIPWIESIVWP</sequence>
<evidence type="ECO:0000256" key="1">
    <source>
        <dbReference type="ARBA" id="ARBA00022729"/>
    </source>
</evidence>
<reference evidence="7" key="1">
    <citation type="submission" date="2015-12" db="EMBL/GenBank/DDBJ databases">
        <title>De novo transcriptome assembly of four potential Pierce s Disease insect vectors from Arizona vineyards.</title>
        <authorList>
            <person name="Tassone E.E."/>
        </authorList>
    </citation>
    <scope>NUCLEOTIDE SEQUENCE</scope>
</reference>
<dbReference type="GO" id="GO:0004252">
    <property type="term" value="F:serine-type endopeptidase activity"/>
    <property type="evidence" value="ECO:0007669"/>
    <property type="project" value="InterPro"/>
</dbReference>
<keyword evidence="5" id="KW-0720">Serine protease</keyword>
<evidence type="ECO:0000256" key="2">
    <source>
        <dbReference type="ARBA" id="ARBA00023157"/>
    </source>
</evidence>
<gene>
    <name evidence="7" type="ORF">g.38300</name>
</gene>
<evidence type="ECO:0000256" key="3">
    <source>
        <dbReference type="ARBA" id="ARBA00023180"/>
    </source>
</evidence>
<evidence type="ECO:0000256" key="4">
    <source>
        <dbReference type="ARBA" id="ARBA00024195"/>
    </source>
</evidence>
<dbReference type="EMBL" id="GEDC01016770">
    <property type="protein sequence ID" value="JAS20528.1"/>
    <property type="molecule type" value="Transcribed_RNA"/>
</dbReference>
<dbReference type="InterPro" id="IPR001254">
    <property type="entry name" value="Trypsin_dom"/>
</dbReference>
<dbReference type="GO" id="GO:0006508">
    <property type="term" value="P:proteolysis"/>
    <property type="evidence" value="ECO:0007669"/>
    <property type="project" value="UniProtKB-KW"/>
</dbReference>
<accession>A0A1B6D4D7</accession>
<dbReference type="PROSITE" id="PS50240">
    <property type="entry name" value="TRYPSIN_DOM"/>
    <property type="match status" value="1"/>
</dbReference>
<evidence type="ECO:0000256" key="5">
    <source>
        <dbReference type="RuleBase" id="RU363034"/>
    </source>
</evidence>
<comment type="similarity">
    <text evidence="4">Belongs to the peptidase S1 family. CLIP subfamily.</text>
</comment>
<evidence type="ECO:0000259" key="6">
    <source>
        <dbReference type="PROSITE" id="PS50240"/>
    </source>
</evidence>
<keyword evidence="5" id="KW-0645">Protease</keyword>
<dbReference type="FunFam" id="2.40.10.10:FF:000028">
    <property type="entry name" value="Serine protease easter"/>
    <property type="match status" value="1"/>
</dbReference>
<keyword evidence="2" id="KW-1015">Disulfide bond</keyword>
<dbReference type="PROSITE" id="PS00135">
    <property type="entry name" value="TRYPSIN_SER"/>
    <property type="match status" value="1"/>
</dbReference>
<dbReference type="SUPFAM" id="SSF50494">
    <property type="entry name" value="Trypsin-like serine proteases"/>
    <property type="match status" value="1"/>
</dbReference>
<dbReference type="PRINTS" id="PR00722">
    <property type="entry name" value="CHYMOTRYPSIN"/>
</dbReference>
<dbReference type="InterPro" id="IPR018114">
    <property type="entry name" value="TRYPSIN_HIS"/>
</dbReference>
<evidence type="ECO:0000313" key="7">
    <source>
        <dbReference type="EMBL" id="JAS20528.1"/>
    </source>
</evidence>
<dbReference type="PANTHER" id="PTHR24252:SF7">
    <property type="entry name" value="HYALIN"/>
    <property type="match status" value="1"/>
</dbReference>
<keyword evidence="3" id="KW-0325">Glycoprotein</keyword>
<dbReference type="Gene3D" id="2.40.10.10">
    <property type="entry name" value="Trypsin-like serine proteases"/>
    <property type="match status" value="1"/>
</dbReference>
<protein>
    <recommendedName>
        <fullName evidence="6">Peptidase S1 domain-containing protein</fullName>
    </recommendedName>
</protein>
<keyword evidence="1" id="KW-0732">Signal</keyword>
<dbReference type="PROSITE" id="PS00134">
    <property type="entry name" value="TRYPSIN_HIS"/>
    <property type="match status" value="1"/>
</dbReference>
<dbReference type="InterPro" id="IPR043504">
    <property type="entry name" value="Peptidase_S1_PA_chymotrypsin"/>
</dbReference>
<name>A0A1B6D4D7_9HEMI</name>
<dbReference type="CDD" id="cd00190">
    <property type="entry name" value="Tryp_SPc"/>
    <property type="match status" value="1"/>
</dbReference>
<keyword evidence="5" id="KW-0378">Hydrolase</keyword>
<dbReference type="SMART" id="SM00020">
    <property type="entry name" value="Tryp_SPc"/>
    <property type="match status" value="1"/>
</dbReference>
<dbReference type="InterPro" id="IPR033116">
    <property type="entry name" value="TRYPSIN_SER"/>
</dbReference>
<dbReference type="PANTHER" id="PTHR24252">
    <property type="entry name" value="ACROSIN-RELATED"/>
    <property type="match status" value="1"/>
</dbReference>
<dbReference type="InterPro" id="IPR001314">
    <property type="entry name" value="Peptidase_S1A"/>
</dbReference>